<reference evidence="1 2" key="1">
    <citation type="submission" date="2015-03" db="EMBL/GenBank/DDBJ databases">
        <title>Genome sequence of Variovorax paradoxus TBEA6.</title>
        <authorList>
            <person name="Poehlein A."/>
            <person name="Schuldes J."/>
            <person name="Wuebbeler J.H."/>
            <person name="Hiessl S."/>
            <person name="Steinbuechel A."/>
            <person name="Daniel R."/>
        </authorList>
    </citation>
    <scope>NUCLEOTIDE SEQUENCE [LARGE SCALE GENOMIC DNA]</scope>
    <source>
        <strain evidence="1 2">TBEA6</strain>
    </source>
</reference>
<dbReference type="AlphaFoldDB" id="A0A0H2M573"/>
<dbReference type="Pfam" id="PF14026">
    <property type="entry name" value="SCO4226-like"/>
    <property type="match status" value="1"/>
</dbReference>
<accession>A0A0H2M573</accession>
<dbReference type="RefSeq" id="WP_021012472.1">
    <property type="nucleotide sequence ID" value="NZ_JZWI01000007.1"/>
</dbReference>
<comment type="caution">
    <text evidence="1">The sequence shown here is derived from an EMBL/GenBank/DDBJ whole genome shotgun (WGS) entry which is preliminary data.</text>
</comment>
<dbReference type="EMBL" id="JZWI01000007">
    <property type="protein sequence ID" value="KLN57514.1"/>
    <property type="molecule type" value="Genomic_DNA"/>
</dbReference>
<sequence length="90" mass="9942">MPKFLIERNIPGAGKFTPSDLKAISQKSCGVLGSMGPDIQWVHSYVTDDRIYCVYQATDEALVRRHAELGGFPADRVDRVYSVIDPATAE</sequence>
<evidence type="ECO:0000313" key="2">
    <source>
        <dbReference type="Proteomes" id="UP000035170"/>
    </source>
</evidence>
<evidence type="ECO:0008006" key="3">
    <source>
        <dbReference type="Google" id="ProtNLM"/>
    </source>
</evidence>
<dbReference type="PATRIC" id="fig|34073.19.peg.1627"/>
<dbReference type="InterPro" id="IPR025336">
    <property type="entry name" value="SCO4226-like"/>
</dbReference>
<dbReference type="Proteomes" id="UP000035170">
    <property type="component" value="Unassembled WGS sequence"/>
</dbReference>
<gene>
    <name evidence="1" type="ORF">VPARA_15950</name>
</gene>
<keyword evidence="2" id="KW-1185">Reference proteome</keyword>
<organism evidence="1 2">
    <name type="scientific">Variovorax paradoxus</name>
    <dbReference type="NCBI Taxonomy" id="34073"/>
    <lineage>
        <taxon>Bacteria</taxon>
        <taxon>Pseudomonadati</taxon>
        <taxon>Pseudomonadota</taxon>
        <taxon>Betaproteobacteria</taxon>
        <taxon>Burkholderiales</taxon>
        <taxon>Comamonadaceae</taxon>
        <taxon>Variovorax</taxon>
    </lineage>
</organism>
<protein>
    <recommendedName>
        <fullName evidence="3">DUF4242 domain-containing protein</fullName>
    </recommendedName>
</protein>
<proteinExistence type="predicted"/>
<evidence type="ECO:0000313" key="1">
    <source>
        <dbReference type="EMBL" id="KLN57514.1"/>
    </source>
</evidence>
<name>A0A0H2M573_VARPD</name>